<organism evidence="1">
    <name type="scientific">hydrothermal vent metagenome</name>
    <dbReference type="NCBI Taxonomy" id="652676"/>
    <lineage>
        <taxon>unclassified sequences</taxon>
        <taxon>metagenomes</taxon>
        <taxon>ecological metagenomes</taxon>
    </lineage>
</organism>
<dbReference type="Pfam" id="PF11848">
    <property type="entry name" value="DUF3368"/>
    <property type="match status" value="1"/>
</dbReference>
<reference evidence="1" key="1">
    <citation type="submission" date="2018-06" db="EMBL/GenBank/DDBJ databases">
        <authorList>
            <person name="Zhirakovskaya E."/>
        </authorList>
    </citation>
    <scope>NUCLEOTIDE SEQUENCE</scope>
</reference>
<accession>A0A3B0Z458</accession>
<dbReference type="EMBL" id="UOFK01000339">
    <property type="protein sequence ID" value="VAW82993.1"/>
    <property type="molecule type" value="Genomic_DNA"/>
</dbReference>
<dbReference type="AlphaFoldDB" id="A0A3B0Z458"/>
<evidence type="ECO:0000313" key="1">
    <source>
        <dbReference type="EMBL" id="VAW82993.1"/>
    </source>
</evidence>
<dbReference type="PANTHER" id="PTHR39550:SF1">
    <property type="entry name" value="SLL0658 PROTEIN"/>
    <property type="match status" value="1"/>
</dbReference>
<gene>
    <name evidence="1" type="ORF">MNBD_GAMMA13-1244</name>
</gene>
<proteinExistence type="predicted"/>
<name>A0A3B0Z458_9ZZZZ</name>
<protein>
    <submittedName>
        <fullName evidence="1">Uncharacterized protein</fullName>
    </submittedName>
</protein>
<dbReference type="PANTHER" id="PTHR39550">
    <property type="entry name" value="SLL0658 PROTEIN"/>
    <property type="match status" value="1"/>
</dbReference>
<sequence>MDDKLARRAASHLGLQVIGTGGVLTKARQMGRIPAVAPLLERLRAKGYHLSPGLITNKVTTNFSDSPCTSPSR</sequence>
<dbReference type="InterPro" id="IPR021799">
    <property type="entry name" value="PIN-like_prokaryotic"/>
</dbReference>